<dbReference type="GO" id="GO:0000976">
    <property type="term" value="F:transcription cis-regulatory region binding"/>
    <property type="evidence" value="ECO:0007669"/>
    <property type="project" value="TreeGrafter"/>
</dbReference>
<dbReference type="Pfam" id="PF03466">
    <property type="entry name" value="LysR_substrate"/>
    <property type="match status" value="1"/>
</dbReference>
<dbReference type="PRINTS" id="PR00039">
    <property type="entry name" value="HTHLYSR"/>
</dbReference>
<keyword evidence="3" id="KW-0238">DNA-binding</keyword>
<gene>
    <name evidence="6" type="ORF">BES08_22130</name>
    <name evidence="7" type="ORF">BV97_03309</name>
</gene>
<accession>A0A031JVY9</accession>
<evidence type="ECO:0000256" key="2">
    <source>
        <dbReference type="ARBA" id="ARBA00023015"/>
    </source>
</evidence>
<dbReference type="SUPFAM" id="SSF53850">
    <property type="entry name" value="Periplasmic binding protein-like II"/>
    <property type="match status" value="1"/>
</dbReference>
<evidence type="ECO:0000256" key="1">
    <source>
        <dbReference type="ARBA" id="ARBA00009437"/>
    </source>
</evidence>
<dbReference type="OrthoDB" id="5297263at2"/>
<dbReference type="AlphaFoldDB" id="A0A031JVY9"/>
<proteinExistence type="inferred from homology"/>
<dbReference type="Gene3D" id="3.40.190.290">
    <property type="match status" value="1"/>
</dbReference>
<organism evidence="7 8">
    <name type="scientific">Novosphingobium resinovorum</name>
    <dbReference type="NCBI Taxonomy" id="158500"/>
    <lineage>
        <taxon>Bacteria</taxon>
        <taxon>Pseudomonadati</taxon>
        <taxon>Pseudomonadota</taxon>
        <taxon>Alphaproteobacteria</taxon>
        <taxon>Sphingomonadales</taxon>
        <taxon>Sphingomonadaceae</taxon>
        <taxon>Novosphingobium</taxon>
    </lineage>
</organism>
<dbReference type="InterPro" id="IPR000847">
    <property type="entry name" value="LysR_HTH_N"/>
</dbReference>
<sequence length="308" mass="34133">MNIAKLERMIAVYESGSFRKAAKLFGMSQPALTWSIRQLEESLNLSLFIRGPRGIKPTEACERLIVRARLIVSEQNRLLAEVERSSRAQIIELGVHPVMVNAQFSRIVAKFRETDPDVALRIVEGYSSELHERLRQGEIDLAFCANANVDPEDEEFDFDLLVRQFYSVFARPDHRIFDEIASGQPLAPHDWAQVAVPNLAPDQDEAKGLLAMLQHLGMTPAKAAVRSSSISLIRSLVLDGGLLGMLPDDLVAAELEAGTLCRVPDTRVEAPALGLLSVHGSYKSASVRRFASQLRQSYRSDRALTATV</sequence>
<reference evidence="9" key="3">
    <citation type="journal article" date="2017" name="J. Biotechnol.">
        <title>Complete genome sequence of Novosphingobium resinovorum SA1, a versatile xenobiotic-degrading bacterium capable of utilizing sulfanilic acid.</title>
        <authorList>
            <person name="Hegedus B."/>
            <person name="Kos P.B."/>
            <person name="Balint B."/>
            <person name="Maroti G."/>
            <person name="Gan H.M."/>
            <person name="Perei K."/>
            <person name="Rakhely G."/>
        </authorList>
    </citation>
    <scope>NUCLEOTIDE SEQUENCE [LARGE SCALE GENOMIC DNA]</scope>
    <source>
        <strain evidence="9">SA1</strain>
    </source>
</reference>
<dbReference type="GO" id="GO:0003700">
    <property type="term" value="F:DNA-binding transcription factor activity"/>
    <property type="evidence" value="ECO:0007669"/>
    <property type="project" value="InterPro"/>
</dbReference>
<evidence type="ECO:0000313" key="7">
    <source>
        <dbReference type="EMBL" id="EZP80542.1"/>
    </source>
</evidence>
<reference evidence="7 8" key="1">
    <citation type="submission" date="2014-03" db="EMBL/GenBank/DDBJ databases">
        <title>Whole genome sequence of Novosphingobium resinovorum KF1.</title>
        <authorList>
            <person name="Gan H.M."/>
            <person name="Gan H.Y."/>
            <person name="Chew T.H."/>
            <person name="Savka M.A."/>
        </authorList>
    </citation>
    <scope>NUCLEOTIDE SEQUENCE [LARGE SCALE GENOMIC DNA]</scope>
    <source>
        <strain evidence="7 8">KF1</strain>
    </source>
</reference>
<dbReference type="PANTHER" id="PTHR30126:SF97">
    <property type="entry name" value="HTH-TYPE TRANSCRIPTIONAL REGULATOR ABGR"/>
    <property type="match status" value="1"/>
</dbReference>
<keyword evidence="4" id="KW-0804">Transcription</keyword>
<dbReference type="RefSeq" id="WP_051586940.1">
    <property type="nucleotide sequence ID" value="NZ_CP017076.1"/>
</dbReference>
<evidence type="ECO:0000313" key="6">
    <source>
        <dbReference type="EMBL" id="AOR79510.1"/>
    </source>
</evidence>
<evidence type="ECO:0000259" key="5">
    <source>
        <dbReference type="PROSITE" id="PS50931"/>
    </source>
</evidence>
<feature type="domain" description="HTH lysR-type" evidence="5">
    <location>
        <begin position="1"/>
        <end position="58"/>
    </location>
</feature>
<dbReference type="PATRIC" id="fig|158500.4.peg.3373"/>
<dbReference type="KEGG" id="nre:BES08_22130"/>
<dbReference type="InterPro" id="IPR005119">
    <property type="entry name" value="LysR_subst-bd"/>
</dbReference>
<evidence type="ECO:0000256" key="3">
    <source>
        <dbReference type="ARBA" id="ARBA00023125"/>
    </source>
</evidence>
<comment type="similarity">
    <text evidence="1">Belongs to the LysR transcriptional regulatory family.</text>
</comment>
<dbReference type="SUPFAM" id="SSF46785">
    <property type="entry name" value="Winged helix' DNA-binding domain"/>
    <property type="match status" value="1"/>
</dbReference>
<dbReference type="EMBL" id="CP017076">
    <property type="protein sequence ID" value="AOR79510.1"/>
    <property type="molecule type" value="Genomic_DNA"/>
</dbReference>
<dbReference type="PROSITE" id="PS50931">
    <property type="entry name" value="HTH_LYSR"/>
    <property type="match status" value="1"/>
</dbReference>
<dbReference type="InterPro" id="IPR036390">
    <property type="entry name" value="WH_DNA-bd_sf"/>
</dbReference>
<dbReference type="Pfam" id="PF00126">
    <property type="entry name" value="HTH_1"/>
    <property type="match status" value="1"/>
</dbReference>
<name>A0A031JVY9_9SPHN</name>
<evidence type="ECO:0000313" key="8">
    <source>
        <dbReference type="Proteomes" id="UP000024329"/>
    </source>
</evidence>
<dbReference type="EMBL" id="JFYZ01000016">
    <property type="protein sequence ID" value="EZP80542.1"/>
    <property type="molecule type" value="Genomic_DNA"/>
</dbReference>
<geneLocation type="plasmid" evidence="6 9">
    <name>pSA1</name>
</geneLocation>
<keyword evidence="6" id="KW-0614">Plasmid</keyword>
<keyword evidence="9" id="KW-1185">Reference proteome</keyword>
<dbReference type="Proteomes" id="UP000094626">
    <property type="component" value="Plasmid pSA1"/>
</dbReference>
<keyword evidence="2" id="KW-0805">Transcription regulation</keyword>
<dbReference type="Proteomes" id="UP000024329">
    <property type="component" value="Unassembled WGS sequence"/>
</dbReference>
<protein>
    <submittedName>
        <fullName evidence="7">Transcriptional regulator</fullName>
    </submittedName>
</protein>
<dbReference type="eggNOG" id="COG0583">
    <property type="taxonomic scope" value="Bacteria"/>
</dbReference>
<dbReference type="Gene3D" id="1.10.10.10">
    <property type="entry name" value="Winged helix-like DNA-binding domain superfamily/Winged helix DNA-binding domain"/>
    <property type="match status" value="1"/>
</dbReference>
<dbReference type="PANTHER" id="PTHR30126">
    <property type="entry name" value="HTH-TYPE TRANSCRIPTIONAL REGULATOR"/>
    <property type="match status" value="1"/>
</dbReference>
<dbReference type="CDD" id="cd05466">
    <property type="entry name" value="PBP2_LTTR_substrate"/>
    <property type="match status" value="1"/>
</dbReference>
<evidence type="ECO:0000256" key="4">
    <source>
        <dbReference type="ARBA" id="ARBA00023163"/>
    </source>
</evidence>
<dbReference type="InterPro" id="IPR036388">
    <property type="entry name" value="WH-like_DNA-bd_sf"/>
</dbReference>
<evidence type="ECO:0000313" key="9">
    <source>
        <dbReference type="Proteomes" id="UP000094626"/>
    </source>
</evidence>
<reference evidence="6" key="2">
    <citation type="submission" date="2016-08" db="EMBL/GenBank/DDBJ databases">
        <authorList>
            <person name="Seilhamer J.J."/>
        </authorList>
    </citation>
    <scope>NUCLEOTIDE SEQUENCE [LARGE SCALE GENOMIC DNA]</scope>
    <source>
        <strain evidence="6">SA1</strain>
        <plasmid evidence="6">pSA1</plasmid>
    </source>
</reference>